<proteinExistence type="inferred from homology"/>
<dbReference type="EMBL" id="CP072642">
    <property type="protein sequence ID" value="QUV93079.1"/>
    <property type="molecule type" value="Genomic_DNA"/>
</dbReference>
<reference evidence="5 6" key="1">
    <citation type="submission" date="2021-03" db="EMBL/GenBank/DDBJ databases">
        <title>Genomic and phenotypic characterization of Chloracidobacterium isolates provides evidence for multiple species.</title>
        <authorList>
            <person name="Saini M.K."/>
            <person name="Costas A.M.G."/>
            <person name="Tank M."/>
            <person name="Bryant D.A."/>
        </authorList>
    </citation>
    <scope>NUCLEOTIDE SEQUENCE [LARGE SCALE GENOMIC DNA]</scope>
    <source>
        <strain evidence="5 6">N</strain>
    </source>
</reference>
<dbReference type="SUPFAM" id="SSF101852">
    <property type="entry name" value="Bacterial fluorinating enzyme, C-terminal domain"/>
    <property type="match status" value="1"/>
</dbReference>
<feature type="domain" description="S-adenosyl-l-methionine hydroxide adenosyltransferase N-terminal" evidence="3">
    <location>
        <begin position="7"/>
        <end position="152"/>
    </location>
</feature>
<dbReference type="SUPFAM" id="SSF102522">
    <property type="entry name" value="Bacterial fluorinating enzyme, N-terminal domain"/>
    <property type="match status" value="1"/>
</dbReference>
<dbReference type="PANTHER" id="PTHR35092">
    <property type="entry name" value="CHLORINASE MJ1651"/>
    <property type="match status" value="1"/>
</dbReference>
<accession>A0ABX8AWL7</accession>
<dbReference type="Pfam" id="PF01887">
    <property type="entry name" value="SAM_HAT_N"/>
    <property type="match status" value="1"/>
</dbReference>
<dbReference type="InterPro" id="IPR023227">
    <property type="entry name" value="SAM_OH_AdoTrfase_C_sf"/>
</dbReference>
<keyword evidence="1" id="KW-0949">S-adenosyl-L-methionine</keyword>
<evidence type="ECO:0000313" key="6">
    <source>
        <dbReference type="Proteomes" id="UP000677668"/>
    </source>
</evidence>
<name>A0ABX8AWL7_9BACT</name>
<dbReference type="Gene3D" id="2.40.30.90">
    <property type="entry name" value="Bacterial fluorinating enzyme like"/>
    <property type="match status" value="1"/>
</dbReference>
<keyword evidence="6" id="KW-1185">Reference proteome</keyword>
<dbReference type="Gene3D" id="3.40.50.10790">
    <property type="entry name" value="S-adenosyl-l-methionine hydroxide adenosyltransferase, N-terminal"/>
    <property type="match status" value="1"/>
</dbReference>
<evidence type="ECO:0000256" key="1">
    <source>
        <dbReference type="ARBA" id="ARBA00022691"/>
    </source>
</evidence>
<dbReference type="PIRSF" id="PIRSF006779">
    <property type="entry name" value="UCP006779"/>
    <property type="match status" value="1"/>
</dbReference>
<dbReference type="PANTHER" id="PTHR35092:SF1">
    <property type="entry name" value="CHLORINASE MJ1651"/>
    <property type="match status" value="1"/>
</dbReference>
<dbReference type="RefSeq" id="WP_014099881.1">
    <property type="nucleotide sequence ID" value="NZ_CP072642.1"/>
</dbReference>
<feature type="domain" description="S-adenosyl-l-methionine hydroxide adenosyltransferase C-terminal" evidence="4">
    <location>
        <begin position="176"/>
        <end position="268"/>
    </location>
</feature>
<gene>
    <name evidence="5" type="ORF">J8C05_06740</name>
</gene>
<dbReference type="Pfam" id="PF20257">
    <property type="entry name" value="SAM_HAT_C"/>
    <property type="match status" value="1"/>
</dbReference>
<dbReference type="InterPro" id="IPR023228">
    <property type="entry name" value="SAM_OH_AdoTrfase_N_sf"/>
</dbReference>
<evidence type="ECO:0000256" key="2">
    <source>
        <dbReference type="ARBA" id="ARBA00024035"/>
    </source>
</evidence>
<evidence type="ECO:0000259" key="3">
    <source>
        <dbReference type="Pfam" id="PF01887"/>
    </source>
</evidence>
<dbReference type="Proteomes" id="UP000677668">
    <property type="component" value="Chromosome 1"/>
</dbReference>
<dbReference type="InterPro" id="IPR002747">
    <property type="entry name" value="SAM_OH_AdoTrfase"/>
</dbReference>
<organism evidence="5 6">
    <name type="scientific">Chloracidobacterium sp. N</name>
    <dbReference type="NCBI Taxonomy" id="2821540"/>
    <lineage>
        <taxon>Bacteria</taxon>
        <taxon>Pseudomonadati</taxon>
        <taxon>Acidobacteriota</taxon>
        <taxon>Terriglobia</taxon>
        <taxon>Terriglobales</taxon>
        <taxon>Acidobacteriaceae</taxon>
        <taxon>Chloracidobacterium</taxon>
        <taxon>Chloracidobacterium aggregatum</taxon>
    </lineage>
</organism>
<evidence type="ECO:0000313" key="5">
    <source>
        <dbReference type="EMBL" id="QUV93079.1"/>
    </source>
</evidence>
<sequence>MSKRHLVTLLTDFGTMDHFVAAMKGVILDIHRDVDIVDISHDIPPHDVFAAAFVLNSAMSYFPRFTTHVAVVDPTVGSARRPILVMTDNYNFIGPDNGLFSYVYQTETVNRVIHITADYYFRQPVCPTFHGRDVFAPIAGYLAKGVDPRKMGEPITDYVRFDVPRPDVSDPKRLRGAILHIDRFGNCFTNFTKEHIQLAALRAGGRFLVIHPQDPAKSREVTKFVTHYAEAQPNELFALFSSTGYLEIAALKVPAARVLEARRGMEVQFVVP</sequence>
<comment type="similarity">
    <text evidence="2">Belongs to the SAM hydrolase / SAM-dependent halogenase family.</text>
</comment>
<protein>
    <submittedName>
        <fullName evidence="5">SAM-dependent chlorinase/fluorinase</fullName>
    </submittedName>
</protein>
<dbReference type="InterPro" id="IPR046470">
    <property type="entry name" value="SAM_HAT_C"/>
</dbReference>
<evidence type="ECO:0000259" key="4">
    <source>
        <dbReference type="Pfam" id="PF20257"/>
    </source>
</evidence>
<dbReference type="InterPro" id="IPR046469">
    <property type="entry name" value="SAM_HAT_N"/>
</dbReference>